<organism evidence="1 2">
    <name type="scientific">Xylaria grammica</name>
    <dbReference type="NCBI Taxonomy" id="363999"/>
    <lineage>
        <taxon>Eukaryota</taxon>
        <taxon>Fungi</taxon>
        <taxon>Dikarya</taxon>
        <taxon>Ascomycota</taxon>
        <taxon>Pezizomycotina</taxon>
        <taxon>Sordariomycetes</taxon>
        <taxon>Xylariomycetidae</taxon>
        <taxon>Xylariales</taxon>
        <taxon>Xylariaceae</taxon>
        <taxon>Xylaria</taxon>
    </lineage>
</organism>
<dbReference type="SUPFAM" id="SSF48452">
    <property type="entry name" value="TPR-like"/>
    <property type="match status" value="1"/>
</dbReference>
<keyword evidence="2" id="KW-1185">Reference proteome</keyword>
<dbReference type="Proteomes" id="UP000286045">
    <property type="component" value="Unassembled WGS sequence"/>
</dbReference>
<dbReference type="Gene3D" id="1.25.40.10">
    <property type="entry name" value="Tetratricopeptide repeat domain"/>
    <property type="match status" value="1"/>
</dbReference>
<proteinExistence type="predicted"/>
<comment type="caution">
    <text evidence="1">The sequence shown here is derived from an EMBL/GenBank/DDBJ whole genome shotgun (WGS) entry which is preliminary data.</text>
</comment>
<name>A0A439D533_9PEZI</name>
<protein>
    <submittedName>
        <fullName evidence="1">Uncharacterized protein</fullName>
    </submittedName>
</protein>
<dbReference type="EMBL" id="RYZI01000150">
    <property type="protein sequence ID" value="RWA09515.1"/>
    <property type="molecule type" value="Genomic_DNA"/>
</dbReference>
<gene>
    <name evidence="1" type="ORF">EKO27_g5590</name>
</gene>
<dbReference type="InterPro" id="IPR011990">
    <property type="entry name" value="TPR-like_helical_dom_sf"/>
</dbReference>
<reference evidence="1 2" key="1">
    <citation type="submission" date="2018-12" db="EMBL/GenBank/DDBJ databases">
        <title>Draft genome sequence of Xylaria grammica IHI A82.</title>
        <authorList>
            <person name="Buettner E."/>
            <person name="Kellner H."/>
        </authorList>
    </citation>
    <scope>NUCLEOTIDE SEQUENCE [LARGE SCALE GENOMIC DNA]</scope>
    <source>
        <strain evidence="1 2">IHI A82</strain>
    </source>
</reference>
<dbReference type="SUPFAM" id="SSF52047">
    <property type="entry name" value="RNI-like"/>
    <property type="match status" value="1"/>
</dbReference>
<evidence type="ECO:0000313" key="2">
    <source>
        <dbReference type="Proteomes" id="UP000286045"/>
    </source>
</evidence>
<dbReference type="AlphaFoldDB" id="A0A439D533"/>
<evidence type="ECO:0000313" key="1">
    <source>
        <dbReference type="EMBL" id="RWA09515.1"/>
    </source>
</evidence>
<sequence length="590" mass="66991">MSSSVDPGALVPTLARAKAYYNNKQYSKAAAIFKQIANSCACGVHVRVAPCCCKSLVPAIANGAIEAELRKKCICSAKSDIRCKVTSHLDALDGLAAVYEAKRPLDPAIIIAEAMINLAPREPKGFLRLGRLLRLQRSYRQAYQIYQQGIELVSKKNPSHQLLPPLLKSFKKLEKSTDYWRQIDPVALAYPTFRPLQEAVRPAHLQRYATYSGSQVTELCIKDYRGFNVDWNTFNCIAASYPSLRVLKLRASRHIELRHVGRAINSRLHQLTSLYLGFQVPFSAEFVHKIVASSAATLQELTLLNFPSRPWRRIEDTEIANWPVLQRLRVLRLSGDRDQNMLYEPAILNMPSFVRTTPYLEEFWADGIDNIVIGPFGDGWPRMKKLFLSRDVVWSVVDGAAICPLSGIEELYVMNTRQIGNFLCREAHPEPKGLRRFIISEYYSVSQGWPEYLEKWVRPGLESGSLKELGLQFSKPHPDWLRSDQLTFLRLAGLSAQFGIDPYVLDEALYDLLERFPNLEGLDISQEPFTDGALVRAIQKGVKVIYHRGDFHHKTEVREWALKTHNARVIEGGYGNSLAINPEEQRVDYF</sequence>
<dbReference type="Gene3D" id="3.80.10.10">
    <property type="entry name" value="Ribonuclease Inhibitor"/>
    <property type="match status" value="1"/>
</dbReference>
<accession>A0A439D533</accession>
<dbReference type="STRING" id="363999.A0A439D533"/>
<dbReference type="InterPro" id="IPR032675">
    <property type="entry name" value="LRR_dom_sf"/>
</dbReference>